<organism evidence="11 12">
    <name type="scientific">Leptothrix discophora</name>
    <dbReference type="NCBI Taxonomy" id="89"/>
    <lineage>
        <taxon>Bacteria</taxon>
        <taxon>Pseudomonadati</taxon>
        <taxon>Pseudomonadota</taxon>
        <taxon>Betaproteobacteria</taxon>
        <taxon>Burkholderiales</taxon>
        <taxon>Sphaerotilaceae</taxon>
        <taxon>Leptothrix</taxon>
    </lineage>
</organism>
<accession>A0ABT9G6Z8</accession>
<evidence type="ECO:0000313" key="11">
    <source>
        <dbReference type="EMBL" id="MDP4302190.1"/>
    </source>
</evidence>
<dbReference type="InterPro" id="IPR007387">
    <property type="entry name" value="TRAP_DctQ"/>
</dbReference>
<evidence type="ECO:0000256" key="8">
    <source>
        <dbReference type="ARBA" id="ARBA00038436"/>
    </source>
</evidence>
<feature type="transmembrane region" description="Helical" evidence="9">
    <location>
        <begin position="28"/>
        <end position="49"/>
    </location>
</feature>
<keyword evidence="6 9" id="KW-1133">Transmembrane helix</keyword>
<evidence type="ECO:0000256" key="7">
    <source>
        <dbReference type="ARBA" id="ARBA00023136"/>
    </source>
</evidence>
<dbReference type="EMBL" id="JAUZEE010000009">
    <property type="protein sequence ID" value="MDP4302190.1"/>
    <property type="molecule type" value="Genomic_DNA"/>
</dbReference>
<dbReference type="Proteomes" id="UP001235760">
    <property type="component" value="Unassembled WGS sequence"/>
</dbReference>
<keyword evidence="2 9" id="KW-0813">Transport</keyword>
<feature type="transmembrane region" description="Helical" evidence="9">
    <location>
        <begin position="144"/>
        <end position="167"/>
    </location>
</feature>
<evidence type="ECO:0000256" key="6">
    <source>
        <dbReference type="ARBA" id="ARBA00022989"/>
    </source>
</evidence>
<sequence>MQENLSSDLPPGTVLSAYGQTLRAVSKVLALLGGLVFIGLVLMSIVSIVGRKVASAPVPGDVELLQMCAAFASASFFAWCHLNHGDVKVDFFTQKLAEGTVRKLDAFGSLLVAVFGAAVAWRSAVGALNLLEYQETSPILGLPVWVAQALMVPGFVVLTLAGLYMAVRQWKGHAA</sequence>
<dbReference type="Pfam" id="PF04290">
    <property type="entry name" value="DctQ"/>
    <property type="match status" value="1"/>
</dbReference>
<comment type="subcellular location">
    <subcellularLocation>
        <location evidence="1 9">Cell inner membrane</location>
        <topology evidence="1 9">Multi-pass membrane protein</topology>
    </subcellularLocation>
</comment>
<comment type="caution">
    <text evidence="11">The sequence shown here is derived from an EMBL/GenBank/DDBJ whole genome shotgun (WGS) entry which is preliminary data.</text>
</comment>
<reference evidence="11 12" key="1">
    <citation type="submission" date="2023-08" db="EMBL/GenBank/DDBJ databases">
        <authorList>
            <person name="Roldan D.M."/>
            <person name="Menes R.J."/>
        </authorList>
    </citation>
    <scope>NUCLEOTIDE SEQUENCE [LARGE SCALE GENOMIC DNA]</scope>
    <source>
        <strain evidence="11 12">CCM 2812</strain>
    </source>
</reference>
<keyword evidence="7 9" id="KW-0472">Membrane</keyword>
<feature type="domain" description="Tripartite ATP-independent periplasmic transporters DctQ component" evidence="10">
    <location>
        <begin position="40"/>
        <end position="171"/>
    </location>
</feature>
<dbReference type="InterPro" id="IPR055348">
    <property type="entry name" value="DctQ"/>
</dbReference>
<evidence type="ECO:0000256" key="5">
    <source>
        <dbReference type="ARBA" id="ARBA00022692"/>
    </source>
</evidence>
<evidence type="ECO:0000313" key="12">
    <source>
        <dbReference type="Proteomes" id="UP001235760"/>
    </source>
</evidence>
<feature type="transmembrane region" description="Helical" evidence="9">
    <location>
        <begin position="104"/>
        <end position="124"/>
    </location>
</feature>
<comment type="function">
    <text evidence="9">Part of the tripartite ATP-independent periplasmic (TRAP) transport system.</text>
</comment>
<comment type="similarity">
    <text evidence="8 9">Belongs to the TRAP transporter small permease family.</text>
</comment>
<dbReference type="PANTHER" id="PTHR35011">
    <property type="entry name" value="2,3-DIKETO-L-GULONATE TRAP TRANSPORTER SMALL PERMEASE PROTEIN YIAM"/>
    <property type="match status" value="1"/>
</dbReference>
<dbReference type="PANTHER" id="PTHR35011:SF10">
    <property type="entry name" value="TRAP TRANSPORTER SMALL PERMEASE PROTEIN"/>
    <property type="match status" value="1"/>
</dbReference>
<evidence type="ECO:0000256" key="1">
    <source>
        <dbReference type="ARBA" id="ARBA00004429"/>
    </source>
</evidence>
<evidence type="ECO:0000256" key="9">
    <source>
        <dbReference type="RuleBase" id="RU369079"/>
    </source>
</evidence>
<gene>
    <name evidence="11" type="ORF">Q8X39_16260</name>
</gene>
<feature type="transmembrane region" description="Helical" evidence="9">
    <location>
        <begin position="64"/>
        <end position="83"/>
    </location>
</feature>
<evidence type="ECO:0000256" key="3">
    <source>
        <dbReference type="ARBA" id="ARBA00022475"/>
    </source>
</evidence>
<keyword evidence="3" id="KW-1003">Cell membrane</keyword>
<keyword evidence="5 9" id="KW-0812">Transmembrane</keyword>
<keyword evidence="4 9" id="KW-0997">Cell inner membrane</keyword>
<comment type="subunit">
    <text evidence="9">The complex comprises the extracytoplasmic solute receptor protein and the two transmembrane proteins.</text>
</comment>
<evidence type="ECO:0000256" key="4">
    <source>
        <dbReference type="ARBA" id="ARBA00022519"/>
    </source>
</evidence>
<keyword evidence="12" id="KW-1185">Reference proteome</keyword>
<proteinExistence type="inferred from homology"/>
<protein>
    <recommendedName>
        <fullName evidence="9">TRAP transporter small permease protein</fullName>
    </recommendedName>
</protein>
<dbReference type="RefSeq" id="WP_305750726.1">
    <property type="nucleotide sequence ID" value="NZ_JAUZEE010000009.1"/>
</dbReference>
<name>A0ABT9G6Z8_LEPDI</name>
<evidence type="ECO:0000259" key="10">
    <source>
        <dbReference type="Pfam" id="PF04290"/>
    </source>
</evidence>
<evidence type="ECO:0000256" key="2">
    <source>
        <dbReference type="ARBA" id="ARBA00022448"/>
    </source>
</evidence>